<dbReference type="AlphaFoldDB" id="A0A9J5XBZ0"/>
<organism evidence="2 3">
    <name type="scientific">Solanum commersonii</name>
    <name type="common">Commerson's wild potato</name>
    <name type="synonym">Commerson's nightshade</name>
    <dbReference type="NCBI Taxonomy" id="4109"/>
    <lineage>
        <taxon>Eukaryota</taxon>
        <taxon>Viridiplantae</taxon>
        <taxon>Streptophyta</taxon>
        <taxon>Embryophyta</taxon>
        <taxon>Tracheophyta</taxon>
        <taxon>Spermatophyta</taxon>
        <taxon>Magnoliopsida</taxon>
        <taxon>eudicotyledons</taxon>
        <taxon>Gunneridae</taxon>
        <taxon>Pentapetalae</taxon>
        <taxon>asterids</taxon>
        <taxon>lamiids</taxon>
        <taxon>Solanales</taxon>
        <taxon>Solanaceae</taxon>
        <taxon>Solanoideae</taxon>
        <taxon>Solaneae</taxon>
        <taxon>Solanum</taxon>
    </lineage>
</organism>
<evidence type="ECO:0000313" key="2">
    <source>
        <dbReference type="EMBL" id="KAG5585897.1"/>
    </source>
</evidence>
<feature type="domain" description="DUF4283" evidence="1">
    <location>
        <begin position="24"/>
        <end position="106"/>
    </location>
</feature>
<reference evidence="2 3" key="1">
    <citation type="submission" date="2020-09" db="EMBL/GenBank/DDBJ databases">
        <title>De no assembly of potato wild relative species, Solanum commersonii.</title>
        <authorList>
            <person name="Cho K."/>
        </authorList>
    </citation>
    <scope>NUCLEOTIDE SEQUENCE [LARGE SCALE GENOMIC DNA]</scope>
    <source>
        <strain evidence="2">LZ3.2</strain>
        <tissue evidence="2">Leaf</tissue>
    </source>
</reference>
<sequence>MNAAKTHRQGNSLVISDEAGRTQYELLARCVVGNLPGEIPNVILSEIRQWSKSTWKHLHGVNIYEMGRNQFLFELPTKKDADHIVKGIWFWKNHKFQLNWWSSTSNAITENLKQVWIRLVGLPLQFWSQKILQEIGDLCGGWIQTEETELRNHLKWARLKVKGDEISVPKVDRVRKEIGALNIEEVIPLNSTDLTDNMDPDNHSNVSFWVRQNVLKLAEEFGVHVNSSEELAEELFMKIDGKRQNPIEVVKALISLTPKSNGSKKLKRLESGNNFFSHGTRSGGDIPLSNLMNVNIISWNVRGLNDARKRLLIKSLLHNWKADVSSFRRRNFKGI</sequence>
<dbReference type="PANTHER" id="PTHR34427">
    <property type="entry name" value="DUF4283 DOMAIN PROTEIN"/>
    <property type="match status" value="1"/>
</dbReference>
<evidence type="ECO:0000313" key="3">
    <source>
        <dbReference type="Proteomes" id="UP000824120"/>
    </source>
</evidence>
<dbReference type="Proteomes" id="UP000824120">
    <property type="component" value="Chromosome 9"/>
</dbReference>
<keyword evidence="3" id="KW-1185">Reference proteome</keyword>
<accession>A0A9J5XBZ0</accession>
<gene>
    <name evidence="2" type="ORF">H5410_046331</name>
</gene>
<dbReference type="Pfam" id="PF14111">
    <property type="entry name" value="DUF4283"/>
    <property type="match status" value="1"/>
</dbReference>
<dbReference type="EMBL" id="JACXVP010000009">
    <property type="protein sequence ID" value="KAG5585897.1"/>
    <property type="molecule type" value="Genomic_DNA"/>
</dbReference>
<proteinExistence type="predicted"/>
<dbReference type="InterPro" id="IPR025558">
    <property type="entry name" value="DUF4283"/>
</dbReference>
<evidence type="ECO:0000259" key="1">
    <source>
        <dbReference type="Pfam" id="PF14111"/>
    </source>
</evidence>
<dbReference type="PANTHER" id="PTHR34427:SF10">
    <property type="entry name" value="DUF4283 DOMAIN-CONTAINING PROTEIN"/>
    <property type="match status" value="1"/>
</dbReference>
<dbReference type="OrthoDB" id="1729074at2759"/>
<name>A0A9J5XBZ0_SOLCO</name>
<protein>
    <recommendedName>
        <fullName evidence="1">DUF4283 domain-containing protein</fullName>
    </recommendedName>
</protein>
<comment type="caution">
    <text evidence="2">The sequence shown here is derived from an EMBL/GenBank/DDBJ whole genome shotgun (WGS) entry which is preliminary data.</text>
</comment>